<dbReference type="eggNOG" id="ENOG5032DWC">
    <property type="taxonomic scope" value="Bacteria"/>
</dbReference>
<dbReference type="Proteomes" id="UP000006786">
    <property type="component" value="Unassembled WGS sequence"/>
</dbReference>
<evidence type="ECO:0000256" key="1">
    <source>
        <dbReference type="SAM" id="MobiDB-lite"/>
    </source>
</evidence>
<organism evidence="3 4">
    <name type="scientific">Nitratireductor pacificus pht-3B</name>
    <dbReference type="NCBI Taxonomy" id="391937"/>
    <lineage>
        <taxon>Bacteria</taxon>
        <taxon>Pseudomonadati</taxon>
        <taxon>Pseudomonadota</taxon>
        <taxon>Alphaproteobacteria</taxon>
        <taxon>Hyphomicrobiales</taxon>
        <taxon>Phyllobacteriaceae</taxon>
        <taxon>Nitratireductor</taxon>
    </lineage>
</organism>
<reference evidence="3 4" key="1">
    <citation type="journal article" date="2012" name="J. Bacteriol.">
        <title>Genome Sequence of Nitratireductor pacificus Type Strain pht-3B.</title>
        <authorList>
            <person name="Lai Q."/>
            <person name="Li G."/>
            <person name="Shao Z."/>
        </authorList>
    </citation>
    <scope>NUCLEOTIDE SEQUENCE [LARGE SCALE GENOMIC DNA]</scope>
    <source>
        <strain evidence="4">pht-3B</strain>
    </source>
</reference>
<keyword evidence="2" id="KW-1133">Transmembrane helix</keyword>
<protein>
    <submittedName>
        <fullName evidence="3">Uncharacterized protein</fullName>
    </submittedName>
</protein>
<dbReference type="AlphaFoldDB" id="K2N994"/>
<keyword evidence="4" id="KW-1185">Reference proteome</keyword>
<dbReference type="STRING" id="391937.NA2_02824"/>
<sequence>MTVRDWSGHRHWHTLFDEICNRRGHYDNAVLASELCRQSGRGSKEDFEAAKKKLRNWRRGKRVPLRRNFQILSDLLQIATDAELVPVWYRLYAAAHERAYPQRGAAPADAEGVDGSLRERRWRGAGRREIAAAAGIFIGGILIAATAFERHPENLGLPVVGYNAQMNLIVGETKLIHGEYDQCDGPPPEWEAVLPRIPDTDLGVFGDGGLAAKMVNDCGREMVVRAVRFTAVKPGIEEVVLLGDYMRLVVTPVEQLRSENTTPQTERGKADGPEAE</sequence>
<feature type="region of interest" description="Disordered" evidence="1">
    <location>
        <begin position="256"/>
        <end position="276"/>
    </location>
</feature>
<comment type="caution">
    <text evidence="3">The sequence shown here is derived from an EMBL/GenBank/DDBJ whole genome shotgun (WGS) entry which is preliminary data.</text>
</comment>
<dbReference type="RefSeq" id="WP_008593956.1">
    <property type="nucleotide sequence ID" value="NZ_AMRM01000002.1"/>
</dbReference>
<evidence type="ECO:0000313" key="4">
    <source>
        <dbReference type="Proteomes" id="UP000006786"/>
    </source>
</evidence>
<keyword evidence="2" id="KW-0472">Membrane</keyword>
<evidence type="ECO:0000256" key="2">
    <source>
        <dbReference type="SAM" id="Phobius"/>
    </source>
</evidence>
<accession>K2N994</accession>
<evidence type="ECO:0000313" key="3">
    <source>
        <dbReference type="EMBL" id="EKF20683.1"/>
    </source>
</evidence>
<name>K2N994_9HYPH</name>
<dbReference type="PATRIC" id="fig|391937.3.peg.586"/>
<feature type="compositionally biased region" description="Basic and acidic residues" evidence="1">
    <location>
        <begin position="266"/>
        <end position="276"/>
    </location>
</feature>
<proteinExistence type="predicted"/>
<dbReference type="OrthoDB" id="8085080at2"/>
<keyword evidence="2" id="KW-0812">Transmembrane</keyword>
<gene>
    <name evidence="3" type="ORF">NA2_02824</name>
</gene>
<dbReference type="EMBL" id="AMRM01000002">
    <property type="protein sequence ID" value="EKF20683.1"/>
    <property type="molecule type" value="Genomic_DNA"/>
</dbReference>
<feature type="transmembrane region" description="Helical" evidence="2">
    <location>
        <begin position="130"/>
        <end position="148"/>
    </location>
</feature>